<organism evidence="11 12">
    <name type="scientific">Phialemonium thermophilum</name>
    <dbReference type="NCBI Taxonomy" id="223376"/>
    <lineage>
        <taxon>Eukaryota</taxon>
        <taxon>Fungi</taxon>
        <taxon>Dikarya</taxon>
        <taxon>Ascomycota</taxon>
        <taxon>Pezizomycotina</taxon>
        <taxon>Sordariomycetes</taxon>
        <taxon>Sordariomycetidae</taxon>
        <taxon>Cephalothecales</taxon>
        <taxon>Cephalothecaceae</taxon>
        <taxon>Phialemonium</taxon>
    </lineage>
</organism>
<dbReference type="InterPro" id="IPR002067">
    <property type="entry name" value="MCP"/>
</dbReference>
<evidence type="ECO:0000256" key="7">
    <source>
        <dbReference type="ARBA" id="ARBA00022989"/>
    </source>
</evidence>
<keyword evidence="6" id="KW-0999">Mitochondrion inner membrane</keyword>
<dbReference type="Pfam" id="PF00153">
    <property type="entry name" value="Mito_carr"/>
    <property type="match status" value="1"/>
</dbReference>
<dbReference type="EMBL" id="JAZHXJ010000860">
    <property type="protein sequence ID" value="KAL1849691.1"/>
    <property type="molecule type" value="Genomic_DNA"/>
</dbReference>
<feature type="region of interest" description="Disordered" evidence="10">
    <location>
        <begin position="109"/>
        <end position="138"/>
    </location>
</feature>
<evidence type="ECO:0000256" key="4">
    <source>
        <dbReference type="ARBA" id="ARBA00022692"/>
    </source>
</evidence>
<comment type="caution">
    <text evidence="11">The sequence shown here is derived from an EMBL/GenBank/DDBJ whole genome shotgun (WGS) entry which is preliminary data.</text>
</comment>
<evidence type="ECO:0000256" key="8">
    <source>
        <dbReference type="ARBA" id="ARBA00023128"/>
    </source>
</evidence>
<keyword evidence="5" id="KW-0677">Repeat</keyword>
<keyword evidence="12" id="KW-1185">Reference proteome</keyword>
<comment type="subcellular location">
    <subcellularLocation>
        <location evidence="1">Mitochondrion inner membrane</location>
        <topology evidence="1">Multi-pass membrane protein</topology>
    </subcellularLocation>
</comment>
<keyword evidence="4" id="KW-0812">Transmembrane</keyword>
<keyword evidence="7" id="KW-1133">Transmembrane helix</keyword>
<proteinExistence type="inferred from homology"/>
<keyword evidence="9" id="KW-0472">Membrane</keyword>
<feature type="region of interest" description="Disordered" evidence="10">
    <location>
        <begin position="1"/>
        <end position="69"/>
    </location>
</feature>
<dbReference type="InterPro" id="IPR023395">
    <property type="entry name" value="MCP_dom_sf"/>
</dbReference>
<dbReference type="SUPFAM" id="SSF103506">
    <property type="entry name" value="Mitochondrial carrier"/>
    <property type="match status" value="1"/>
</dbReference>
<name>A0ABR3W036_9PEZI</name>
<reference evidence="11 12" key="1">
    <citation type="journal article" date="2024" name="Commun. Biol.">
        <title>Comparative genomic analysis of thermophilic fungi reveals convergent evolutionary adaptations and gene losses.</title>
        <authorList>
            <person name="Steindorff A.S."/>
            <person name="Aguilar-Pontes M.V."/>
            <person name="Robinson A.J."/>
            <person name="Andreopoulos B."/>
            <person name="LaButti K."/>
            <person name="Kuo A."/>
            <person name="Mondo S."/>
            <person name="Riley R."/>
            <person name="Otillar R."/>
            <person name="Haridas S."/>
            <person name="Lipzen A."/>
            <person name="Grimwood J."/>
            <person name="Schmutz J."/>
            <person name="Clum A."/>
            <person name="Reid I.D."/>
            <person name="Moisan M.C."/>
            <person name="Butler G."/>
            <person name="Nguyen T.T.M."/>
            <person name="Dewar K."/>
            <person name="Conant G."/>
            <person name="Drula E."/>
            <person name="Henrissat B."/>
            <person name="Hansel C."/>
            <person name="Singer S."/>
            <person name="Hutchinson M.I."/>
            <person name="de Vries R.P."/>
            <person name="Natvig D.O."/>
            <person name="Powell A.J."/>
            <person name="Tsang A."/>
            <person name="Grigoriev I.V."/>
        </authorList>
    </citation>
    <scope>NUCLEOTIDE SEQUENCE [LARGE SCALE GENOMIC DNA]</scope>
    <source>
        <strain evidence="11 12">ATCC 24622</strain>
    </source>
</reference>
<evidence type="ECO:0000313" key="11">
    <source>
        <dbReference type="EMBL" id="KAL1849691.1"/>
    </source>
</evidence>
<comment type="similarity">
    <text evidence="2">Belongs to the mitochondrial carrier (TC 2.A.29) family.</text>
</comment>
<accession>A0ABR3W036</accession>
<keyword evidence="3" id="KW-0813">Transport</keyword>
<evidence type="ECO:0000256" key="1">
    <source>
        <dbReference type="ARBA" id="ARBA00004448"/>
    </source>
</evidence>
<sequence length="138" mass="14769">MPSALADHASMPEVAQPQRRGSGDTDTLRQAARPPPPPPPPPPTREVPTKDAAVCATDDEAVVPRKRPVDKRSFDYLWRSGVAGGVAGCAAKTAVAPLDRVKILFQASNPQFLNSSHTSRSEPSSYRARSTRRPSADS</sequence>
<dbReference type="Proteomes" id="UP001586593">
    <property type="component" value="Unassembled WGS sequence"/>
</dbReference>
<evidence type="ECO:0000256" key="9">
    <source>
        <dbReference type="ARBA" id="ARBA00023136"/>
    </source>
</evidence>
<evidence type="ECO:0000256" key="10">
    <source>
        <dbReference type="SAM" id="MobiDB-lite"/>
    </source>
</evidence>
<protein>
    <recommendedName>
        <fullName evidence="13">Mitochondrial carrier protein</fullName>
    </recommendedName>
</protein>
<feature type="compositionally biased region" description="Polar residues" evidence="10">
    <location>
        <begin position="109"/>
        <end position="128"/>
    </location>
</feature>
<evidence type="ECO:0000256" key="2">
    <source>
        <dbReference type="ARBA" id="ARBA00006375"/>
    </source>
</evidence>
<feature type="compositionally biased region" description="Pro residues" evidence="10">
    <location>
        <begin position="33"/>
        <end position="45"/>
    </location>
</feature>
<evidence type="ECO:0000256" key="3">
    <source>
        <dbReference type="ARBA" id="ARBA00022448"/>
    </source>
</evidence>
<keyword evidence="8" id="KW-0496">Mitochondrion</keyword>
<evidence type="ECO:0000256" key="6">
    <source>
        <dbReference type="ARBA" id="ARBA00022792"/>
    </source>
</evidence>
<dbReference type="Gene3D" id="1.50.40.10">
    <property type="entry name" value="Mitochondrial carrier domain"/>
    <property type="match status" value="1"/>
</dbReference>
<dbReference type="PRINTS" id="PR00926">
    <property type="entry name" value="MITOCARRIER"/>
</dbReference>
<dbReference type="InterPro" id="IPR018108">
    <property type="entry name" value="MCP_transmembrane"/>
</dbReference>
<evidence type="ECO:0000256" key="5">
    <source>
        <dbReference type="ARBA" id="ARBA00022737"/>
    </source>
</evidence>
<evidence type="ECO:0008006" key="13">
    <source>
        <dbReference type="Google" id="ProtNLM"/>
    </source>
</evidence>
<dbReference type="PRINTS" id="PR00928">
    <property type="entry name" value="GRAVESDC"/>
</dbReference>
<gene>
    <name evidence="11" type="ORF">VTK73DRAFT_9830</name>
</gene>
<dbReference type="InterPro" id="IPR002167">
    <property type="entry name" value="GDC-like"/>
</dbReference>
<evidence type="ECO:0000313" key="12">
    <source>
        <dbReference type="Proteomes" id="UP001586593"/>
    </source>
</evidence>